<proteinExistence type="predicted"/>
<evidence type="ECO:0000256" key="1">
    <source>
        <dbReference type="ARBA" id="ARBA00023125"/>
    </source>
</evidence>
<dbReference type="SUPFAM" id="SSF46689">
    <property type="entry name" value="Homeodomain-like"/>
    <property type="match status" value="1"/>
</dbReference>
<dbReference type="PANTHER" id="PTHR30055">
    <property type="entry name" value="HTH-TYPE TRANSCRIPTIONAL REGULATOR RUTR"/>
    <property type="match status" value="1"/>
</dbReference>
<organism evidence="4 5">
    <name type="scientific">Actinomadura geliboluensis</name>
    <dbReference type="NCBI Taxonomy" id="882440"/>
    <lineage>
        <taxon>Bacteria</taxon>
        <taxon>Bacillati</taxon>
        <taxon>Actinomycetota</taxon>
        <taxon>Actinomycetes</taxon>
        <taxon>Streptosporangiales</taxon>
        <taxon>Thermomonosporaceae</taxon>
        <taxon>Actinomadura</taxon>
    </lineage>
</organism>
<dbReference type="EMBL" id="VCKZ01000034">
    <property type="protein sequence ID" value="TMR41025.1"/>
    <property type="molecule type" value="Genomic_DNA"/>
</dbReference>
<dbReference type="OrthoDB" id="3404594at2"/>
<feature type="DNA-binding region" description="H-T-H motif" evidence="2">
    <location>
        <begin position="29"/>
        <end position="48"/>
    </location>
</feature>
<name>A0A5S4H702_9ACTN</name>
<dbReference type="InterPro" id="IPR009057">
    <property type="entry name" value="Homeodomain-like_sf"/>
</dbReference>
<gene>
    <name evidence="4" type="ORF">ETD96_07720</name>
</gene>
<evidence type="ECO:0000259" key="3">
    <source>
        <dbReference type="PROSITE" id="PS50977"/>
    </source>
</evidence>
<reference evidence="4 5" key="1">
    <citation type="submission" date="2019-05" db="EMBL/GenBank/DDBJ databases">
        <title>Draft genome sequence of Actinomadura geliboluensis A8036.</title>
        <authorList>
            <person name="Saricaoglu S."/>
            <person name="Isik K."/>
        </authorList>
    </citation>
    <scope>NUCLEOTIDE SEQUENCE [LARGE SCALE GENOMIC DNA]</scope>
    <source>
        <strain evidence="4 5">A8036</strain>
    </source>
</reference>
<dbReference type="InterPro" id="IPR036271">
    <property type="entry name" value="Tet_transcr_reg_TetR-rel_C_sf"/>
</dbReference>
<dbReference type="PROSITE" id="PS50977">
    <property type="entry name" value="HTH_TETR_2"/>
    <property type="match status" value="1"/>
</dbReference>
<dbReference type="SUPFAM" id="SSF48498">
    <property type="entry name" value="Tetracyclin repressor-like, C-terminal domain"/>
    <property type="match status" value="1"/>
</dbReference>
<dbReference type="Proteomes" id="UP000305238">
    <property type="component" value="Unassembled WGS sequence"/>
</dbReference>
<dbReference type="AlphaFoldDB" id="A0A5S4H702"/>
<dbReference type="Gene3D" id="1.10.357.10">
    <property type="entry name" value="Tetracycline Repressor, domain 2"/>
    <property type="match status" value="1"/>
</dbReference>
<dbReference type="GO" id="GO:0003700">
    <property type="term" value="F:DNA-binding transcription factor activity"/>
    <property type="evidence" value="ECO:0007669"/>
    <property type="project" value="TreeGrafter"/>
</dbReference>
<evidence type="ECO:0000313" key="5">
    <source>
        <dbReference type="Proteomes" id="UP000305238"/>
    </source>
</evidence>
<dbReference type="Pfam" id="PF00440">
    <property type="entry name" value="TetR_N"/>
    <property type="match status" value="1"/>
</dbReference>
<keyword evidence="5" id="KW-1185">Reference proteome</keyword>
<evidence type="ECO:0000256" key="2">
    <source>
        <dbReference type="PROSITE-ProRule" id="PRU00335"/>
    </source>
</evidence>
<evidence type="ECO:0000313" key="4">
    <source>
        <dbReference type="EMBL" id="TMR41025.1"/>
    </source>
</evidence>
<feature type="domain" description="HTH tetR-type" evidence="3">
    <location>
        <begin position="6"/>
        <end position="66"/>
    </location>
</feature>
<dbReference type="PANTHER" id="PTHR30055:SF187">
    <property type="entry name" value="TRANSCRIPTIONAL REGULATORY PROTEIN"/>
    <property type="match status" value="1"/>
</dbReference>
<comment type="caution">
    <text evidence="4">The sequence shown here is derived from an EMBL/GenBank/DDBJ whole genome shotgun (WGS) entry which is preliminary data.</text>
</comment>
<dbReference type="Gene3D" id="1.10.10.60">
    <property type="entry name" value="Homeodomain-like"/>
    <property type="match status" value="1"/>
</dbReference>
<dbReference type="RefSeq" id="WP_138635597.1">
    <property type="nucleotide sequence ID" value="NZ_JASWDG010000024.1"/>
</dbReference>
<sequence>MNAGAGSERERIIQVATRLFADLGFDGTTGGMIAEAAGVDTAALLQQTGGTLELYHEVMRRAHLIEREMLEDAVESMRLTVEGLRDFADTYLDFHLSNPHVARLWLHRWVGDAAGSADLESEYERPLTDLVGNALRPLASRGVDVDYMLWTLVWAMTGFVTYGVPNHGDKPTPWRGTTSLPHGHRDTLDAKEITRFRSHLHLLIDRVLQAPASDRLPSL</sequence>
<dbReference type="GO" id="GO:0000976">
    <property type="term" value="F:transcription cis-regulatory region binding"/>
    <property type="evidence" value="ECO:0007669"/>
    <property type="project" value="TreeGrafter"/>
</dbReference>
<keyword evidence="1 2" id="KW-0238">DNA-binding</keyword>
<dbReference type="InterPro" id="IPR050109">
    <property type="entry name" value="HTH-type_TetR-like_transc_reg"/>
</dbReference>
<protein>
    <submittedName>
        <fullName evidence="4">TetR/AcrR family transcriptional regulator</fullName>
    </submittedName>
</protein>
<accession>A0A5S4H702</accession>
<dbReference type="InterPro" id="IPR001647">
    <property type="entry name" value="HTH_TetR"/>
</dbReference>